<dbReference type="Proteomes" id="UP000425960">
    <property type="component" value="Chromosome"/>
</dbReference>
<dbReference type="KEGG" id="dov:DSCO28_20260"/>
<evidence type="ECO:0000256" key="1">
    <source>
        <dbReference type="ARBA" id="ARBA00023002"/>
    </source>
</evidence>
<evidence type="ECO:0000313" key="4">
    <source>
        <dbReference type="Proteomes" id="UP000425960"/>
    </source>
</evidence>
<dbReference type="AlphaFoldDB" id="A0A5K7ZQ50"/>
<dbReference type="PANTHER" id="PTHR42947">
    <property type="entry name" value="COB--COM HETERODISULFIDE REDUCTASE SUBUNIT B 1"/>
    <property type="match status" value="1"/>
</dbReference>
<proteinExistence type="predicted"/>
<dbReference type="Pfam" id="PF02754">
    <property type="entry name" value="CCG"/>
    <property type="match status" value="2"/>
</dbReference>
<feature type="domain" description="Cysteine-rich" evidence="2">
    <location>
        <begin position="145"/>
        <end position="235"/>
    </location>
</feature>
<dbReference type="InterPro" id="IPR051278">
    <property type="entry name" value="HdrB/HdrD_reductase"/>
</dbReference>
<dbReference type="Gene3D" id="3.40.50.11810">
    <property type="match status" value="1"/>
</dbReference>
<dbReference type="RefSeq" id="WP_155322164.1">
    <property type="nucleotide sequence ID" value="NZ_AP021876.1"/>
</dbReference>
<gene>
    <name evidence="3" type="ORF">DSCO28_20260</name>
</gene>
<organism evidence="3 4">
    <name type="scientific">Desulfosarcina ovata subsp. sediminis</name>
    <dbReference type="NCBI Taxonomy" id="885957"/>
    <lineage>
        <taxon>Bacteria</taxon>
        <taxon>Pseudomonadati</taxon>
        <taxon>Thermodesulfobacteriota</taxon>
        <taxon>Desulfobacteria</taxon>
        <taxon>Desulfobacterales</taxon>
        <taxon>Desulfosarcinaceae</taxon>
        <taxon>Desulfosarcina</taxon>
    </lineage>
</organism>
<evidence type="ECO:0000313" key="3">
    <source>
        <dbReference type="EMBL" id="BBO81460.1"/>
    </source>
</evidence>
<sequence>MRYGYYPGCSLHSTAQEFDQSLKVVCDKLGVELVELDKWVCCGASAAHNISQLMAIALPMANLAIMPKMGLEEVIIPCAACFSRFKIAQHSIKTDKKIKREVVEVIHKDCNDEAKVIHPLTPFSQKPLISKIPTLVERDLSELKVACYYGCLLTRPPKVTEFDSPEYPMSMDNVLRASGITTVDWPHKTICCGASFALSKPDIVVNLSHNVIQEAKLAGADAIAVACPMCHANLDTRQDDMERKFGTHPQMPILYFTQLMGYSFGISPAELYIHKHLTEAEKIFEKVGQPA</sequence>
<reference evidence="3 4" key="1">
    <citation type="submission" date="2019-11" db="EMBL/GenBank/DDBJ databases">
        <title>Comparative genomics of hydrocarbon-degrading Desulfosarcina strains.</title>
        <authorList>
            <person name="Watanabe M."/>
            <person name="Kojima H."/>
            <person name="Fukui M."/>
        </authorList>
    </citation>
    <scope>NUCLEOTIDE SEQUENCE [LARGE SCALE GENOMIC DNA]</scope>
    <source>
        <strain evidence="3 4">28bB2T</strain>
    </source>
</reference>
<protein>
    <submittedName>
        <fullName evidence="3">Heterodisulfide reductase subunit B</fullName>
    </submittedName>
</protein>
<accession>A0A5K7ZQ50</accession>
<feature type="domain" description="Cysteine-rich" evidence="2">
    <location>
        <begin position="4"/>
        <end position="85"/>
    </location>
</feature>
<keyword evidence="1" id="KW-0560">Oxidoreductase</keyword>
<dbReference type="EMBL" id="AP021876">
    <property type="protein sequence ID" value="BBO81460.1"/>
    <property type="molecule type" value="Genomic_DNA"/>
</dbReference>
<evidence type="ECO:0000259" key="2">
    <source>
        <dbReference type="Pfam" id="PF02754"/>
    </source>
</evidence>
<dbReference type="GO" id="GO:0016491">
    <property type="term" value="F:oxidoreductase activity"/>
    <property type="evidence" value="ECO:0007669"/>
    <property type="project" value="UniProtKB-KW"/>
</dbReference>
<dbReference type="Gene3D" id="1.20.1050.140">
    <property type="match status" value="1"/>
</dbReference>
<dbReference type="InterPro" id="IPR004017">
    <property type="entry name" value="Cys_rich_dom"/>
</dbReference>
<name>A0A5K7ZQ50_9BACT</name>
<dbReference type="PANTHER" id="PTHR42947:SF1">
    <property type="entry name" value="COB--COM HETERODISULFIDE REDUCTASE SUBUNIT B 1"/>
    <property type="match status" value="1"/>
</dbReference>